<name>A0ABM8QH82_9BACT</name>
<gene>
    <name evidence="1" type="ORF">NSPZN2_10523</name>
</gene>
<reference evidence="1 2" key="1">
    <citation type="submission" date="2021-02" db="EMBL/GenBank/DDBJ databases">
        <authorList>
            <person name="Han P."/>
        </authorList>
    </citation>
    <scope>NUCLEOTIDE SEQUENCE [LARGE SCALE GENOMIC DNA]</scope>
    <source>
        <strain evidence="1">Candidatus Nitrospira sp. ZN2</strain>
    </source>
</reference>
<keyword evidence="2" id="KW-1185">Reference proteome</keyword>
<comment type="caution">
    <text evidence="1">The sequence shown here is derived from an EMBL/GenBank/DDBJ whole genome shotgun (WGS) entry which is preliminary data.</text>
</comment>
<protein>
    <submittedName>
        <fullName evidence="1">Uncharacterized protein</fullName>
    </submittedName>
</protein>
<dbReference type="EMBL" id="CAJNBJ010000001">
    <property type="protein sequence ID" value="CAE6697276.1"/>
    <property type="molecule type" value="Genomic_DNA"/>
</dbReference>
<evidence type="ECO:0000313" key="2">
    <source>
        <dbReference type="Proteomes" id="UP000675880"/>
    </source>
</evidence>
<sequence length="77" mass="8945">MPRIEVAASYMHELRYVQGQGRDRRRGKLAEFYFPDVIRVQSSTVITIRRHVMREAVHGLGRQGVSTRLFTSLSVDR</sequence>
<dbReference type="Proteomes" id="UP000675880">
    <property type="component" value="Unassembled WGS sequence"/>
</dbReference>
<accession>A0ABM8QH82</accession>
<organism evidence="1 2">
    <name type="scientific">Nitrospira defluvii</name>
    <dbReference type="NCBI Taxonomy" id="330214"/>
    <lineage>
        <taxon>Bacteria</taxon>
        <taxon>Pseudomonadati</taxon>
        <taxon>Nitrospirota</taxon>
        <taxon>Nitrospiria</taxon>
        <taxon>Nitrospirales</taxon>
        <taxon>Nitrospiraceae</taxon>
        <taxon>Nitrospira</taxon>
    </lineage>
</organism>
<proteinExistence type="predicted"/>
<evidence type="ECO:0000313" key="1">
    <source>
        <dbReference type="EMBL" id="CAE6697276.1"/>
    </source>
</evidence>